<dbReference type="OrthoDB" id="10262177at2759"/>
<evidence type="ECO:0000256" key="19">
    <source>
        <dbReference type="ARBA" id="ARBA00049192"/>
    </source>
</evidence>
<dbReference type="InterPro" id="IPR009100">
    <property type="entry name" value="AcylCoA_DH/oxidase_NM_dom_sf"/>
</dbReference>
<comment type="subunit">
    <text evidence="4">Homotetramer.</text>
</comment>
<dbReference type="FunFam" id="1.10.540.10:FF:000026">
    <property type="entry name" value="Acyl-CoA dehydrogenase medium chain"/>
    <property type="match status" value="1"/>
</dbReference>
<evidence type="ECO:0000256" key="11">
    <source>
        <dbReference type="ARBA" id="ARBA00039036"/>
    </source>
</evidence>
<evidence type="ECO:0000256" key="9">
    <source>
        <dbReference type="ARBA" id="ARBA00023098"/>
    </source>
</evidence>
<evidence type="ECO:0000256" key="8">
    <source>
        <dbReference type="ARBA" id="ARBA00023002"/>
    </source>
</evidence>
<dbReference type="FunFam" id="2.40.110.10:FF:000001">
    <property type="entry name" value="Acyl-CoA dehydrogenase, mitochondrial"/>
    <property type="match status" value="1"/>
</dbReference>
<dbReference type="InterPro" id="IPR006091">
    <property type="entry name" value="Acyl-CoA_Oxase/DH_mid-dom"/>
</dbReference>
<dbReference type="InterPro" id="IPR037069">
    <property type="entry name" value="AcylCoA_DH/ox_N_sf"/>
</dbReference>
<evidence type="ECO:0000256" key="4">
    <source>
        <dbReference type="ARBA" id="ARBA00011881"/>
    </source>
</evidence>
<evidence type="ECO:0000256" key="5">
    <source>
        <dbReference type="ARBA" id="ARBA00022630"/>
    </source>
</evidence>
<dbReference type="SUPFAM" id="SSF47203">
    <property type="entry name" value="Acyl-CoA dehydrogenase C-terminal domain-like"/>
    <property type="match status" value="1"/>
</dbReference>
<dbReference type="Gene3D" id="1.10.540.10">
    <property type="entry name" value="Acyl-CoA dehydrogenase/oxidase, N-terminal domain"/>
    <property type="match status" value="2"/>
</dbReference>
<dbReference type="InterPro" id="IPR036250">
    <property type="entry name" value="AcylCo_DH-like_C"/>
</dbReference>
<evidence type="ECO:0000259" key="24">
    <source>
        <dbReference type="Pfam" id="PF02770"/>
    </source>
</evidence>
<evidence type="ECO:0000256" key="10">
    <source>
        <dbReference type="ARBA" id="ARBA00037895"/>
    </source>
</evidence>
<accession>A0A2B4S6K5</accession>
<evidence type="ECO:0000259" key="25">
    <source>
        <dbReference type="Pfam" id="PF02771"/>
    </source>
</evidence>
<dbReference type="Gene3D" id="1.20.140.10">
    <property type="entry name" value="Butyryl-CoA Dehydrogenase, subunit A, domain 3"/>
    <property type="match status" value="2"/>
</dbReference>
<dbReference type="InterPro" id="IPR009075">
    <property type="entry name" value="AcylCo_DH/oxidase_C"/>
</dbReference>
<dbReference type="GO" id="GO:0050660">
    <property type="term" value="F:flavin adenine dinucleotide binding"/>
    <property type="evidence" value="ECO:0007669"/>
    <property type="project" value="InterPro"/>
</dbReference>
<comment type="catalytic activity">
    <reaction evidence="17">
        <text>(2R)-2-methylbutanoyl-CoA + oxidized [electron-transfer flavoprotein] + H(+) = ethylacryloyl-CoA + reduced [electron-transfer flavoprotein]</text>
        <dbReference type="Rhea" id="RHEA:65296"/>
        <dbReference type="Rhea" id="RHEA-COMP:10685"/>
        <dbReference type="Rhea" id="RHEA-COMP:10686"/>
        <dbReference type="ChEBI" id="CHEBI:15378"/>
        <dbReference type="ChEBI" id="CHEBI:57692"/>
        <dbReference type="ChEBI" id="CHEBI:58307"/>
        <dbReference type="ChEBI" id="CHEBI:156439"/>
        <dbReference type="ChEBI" id="CHEBI:156440"/>
    </reaction>
    <physiologicalReaction direction="left-to-right" evidence="17">
        <dbReference type="Rhea" id="RHEA:65297"/>
    </physiologicalReaction>
</comment>
<dbReference type="STRING" id="50429.A0A2B4S6K5"/>
<evidence type="ECO:0000256" key="7">
    <source>
        <dbReference type="ARBA" id="ARBA00022832"/>
    </source>
</evidence>
<dbReference type="Pfam" id="PF00441">
    <property type="entry name" value="Acyl-CoA_dh_1"/>
    <property type="match status" value="1"/>
</dbReference>
<evidence type="ECO:0000256" key="22">
    <source>
        <dbReference type="RuleBase" id="RU362125"/>
    </source>
</evidence>
<dbReference type="AlphaFoldDB" id="A0A2B4S6K5"/>
<dbReference type="EMBL" id="LSMT01000183">
    <property type="protein sequence ID" value="PFX24217.1"/>
    <property type="molecule type" value="Genomic_DNA"/>
</dbReference>
<dbReference type="InterPro" id="IPR006089">
    <property type="entry name" value="Acyl-CoA_DH_CS"/>
</dbReference>
<evidence type="ECO:0000256" key="16">
    <source>
        <dbReference type="ARBA" id="ARBA00048307"/>
    </source>
</evidence>
<dbReference type="Proteomes" id="UP000225706">
    <property type="component" value="Unassembled WGS sequence"/>
</dbReference>
<proteinExistence type="inferred from homology"/>
<evidence type="ECO:0000256" key="18">
    <source>
        <dbReference type="ARBA" id="ARBA00049096"/>
    </source>
</evidence>
<comment type="catalytic activity">
    <reaction evidence="20">
        <text>(2S)-2-methylbutanoyl-CoA + oxidized [electron-transfer flavoprotein] + H(+) = (2E)-2-methylbut-2-enoyl-CoA + reduced [electron-transfer flavoprotein]</text>
        <dbReference type="Rhea" id="RHEA:48256"/>
        <dbReference type="Rhea" id="RHEA-COMP:10685"/>
        <dbReference type="Rhea" id="RHEA-COMP:10686"/>
        <dbReference type="ChEBI" id="CHEBI:15378"/>
        <dbReference type="ChEBI" id="CHEBI:57337"/>
        <dbReference type="ChEBI" id="CHEBI:57692"/>
        <dbReference type="ChEBI" id="CHEBI:58307"/>
        <dbReference type="ChEBI" id="CHEBI:88166"/>
    </reaction>
    <physiologicalReaction direction="left-to-right" evidence="20">
        <dbReference type="Rhea" id="RHEA:48257"/>
    </physiologicalReaction>
</comment>
<evidence type="ECO:0000256" key="21">
    <source>
        <dbReference type="ARBA" id="ARBA00051903"/>
    </source>
</evidence>
<feature type="domain" description="Acyl-CoA dehydrogenase/oxidase N-terminal" evidence="25">
    <location>
        <begin position="377"/>
        <end position="445"/>
    </location>
</feature>
<dbReference type="Pfam" id="PF02770">
    <property type="entry name" value="Acyl-CoA_dh_M"/>
    <property type="match status" value="1"/>
</dbReference>
<comment type="similarity">
    <text evidence="3 22">Belongs to the acyl-CoA dehydrogenase family.</text>
</comment>
<dbReference type="PANTHER" id="PTHR43884">
    <property type="entry name" value="ACYL-COA DEHYDROGENASE"/>
    <property type="match status" value="1"/>
</dbReference>
<organism evidence="26 27">
    <name type="scientific">Stylophora pistillata</name>
    <name type="common">Smooth cauliflower coral</name>
    <dbReference type="NCBI Taxonomy" id="50429"/>
    <lineage>
        <taxon>Eukaryota</taxon>
        <taxon>Metazoa</taxon>
        <taxon>Cnidaria</taxon>
        <taxon>Anthozoa</taxon>
        <taxon>Hexacorallia</taxon>
        <taxon>Scleractinia</taxon>
        <taxon>Astrocoeniina</taxon>
        <taxon>Pocilloporidae</taxon>
        <taxon>Stylophora</taxon>
    </lineage>
</organism>
<comment type="catalytic activity">
    <reaction evidence="18">
        <text>butanoyl-CoA + oxidized [electron-transfer flavoprotein] + H(+) = (2E)-butenoyl-CoA + reduced [electron-transfer flavoprotein]</text>
        <dbReference type="Rhea" id="RHEA:24004"/>
        <dbReference type="Rhea" id="RHEA-COMP:10685"/>
        <dbReference type="Rhea" id="RHEA-COMP:10686"/>
        <dbReference type="ChEBI" id="CHEBI:15378"/>
        <dbReference type="ChEBI" id="CHEBI:57332"/>
        <dbReference type="ChEBI" id="CHEBI:57371"/>
        <dbReference type="ChEBI" id="CHEBI:57692"/>
        <dbReference type="ChEBI" id="CHEBI:58307"/>
    </reaction>
    <physiologicalReaction direction="left-to-right" evidence="18">
        <dbReference type="Rhea" id="RHEA:24005"/>
    </physiologicalReaction>
</comment>
<evidence type="ECO:0000256" key="6">
    <source>
        <dbReference type="ARBA" id="ARBA00022827"/>
    </source>
</evidence>
<comment type="cofactor">
    <cofactor evidence="1 22">
        <name>FAD</name>
        <dbReference type="ChEBI" id="CHEBI:57692"/>
    </cofactor>
</comment>
<feature type="domain" description="Acyl-CoA oxidase/dehydrogenase middle" evidence="24">
    <location>
        <begin position="450"/>
        <end position="545"/>
    </location>
</feature>
<dbReference type="SUPFAM" id="SSF56645">
    <property type="entry name" value="Acyl-CoA dehydrogenase NM domain-like"/>
    <property type="match status" value="1"/>
</dbReference>
<dbReference type="GO" id="GO:0003853">
    <property type="term" value="F:short-chain 2-methyl fatty acyl-CoA dehydrogenase activity"/>
    <property type="evidence" value="ECO:0007669"/>
    <property type="project" value="UniProtKB-EC"/>
</dbReference>
<keyword evidence="7" id="KW-0276">Fatty acid metabolism</keyword>
<dbReference type="GO" id="GO:0006631">
    <property type="term" value="P:fatty acid metabolic process"/>
    <property type="evidence" value="ECO:0007669"/>
    <property type="project" value="UniProtKB-KW"/>
</dbReference>
<keyword evidence="27" id="KW-1185">Reference proteome</keyword>
<gene>
    <name evidence="26" type="primary">Acadsb</name>
    <name evidence="26" type="ORF">AWC38_SpisGene11224</name>
</gene>
<comment type="pathway">
    <text evidence="2">Lipid metabolism; mitochondrial fatty acid beta-oxidation.</text>
</comment>
<feature type="domain" description="Acyl-CoA dehydrogenase/oxidase N-terminal" evidence="25">
    <location>
        <begin position="266"/>
        <end position="311"/>
    </location>
</feature>
<comment type="catalytic activity">
    <reaction evidence="21">
        <text>2-methylpropanoyl-CoA + oxidized [electron-transfer flavoprotein] + H(+) = 2-methylpropenoyl-CoA + reduced [electron-transfer flavoprotein]</text>
        <dbReference type="Rhea" id="RHEA:44180"/>
        <dbReference type="Rhea" id="RHEA-COMP:10685"/>
        <dbReference type="Rhea" id="RHEA-COMP:10686"/>
        <dbReference type="ChEBI" id="CHEBI:15378"/>
        <dbReference type="ChEBI" id="CHEBI:57338"/>
        <dbReference type="ChEBI" id="CHEBI:57692"/>
        <dbReference type="ChEBI" id="CHEBI:58307"/>
        <dbReference type="ChEBI" id="CHEBI:62500"/>
    </reaction>
    <physiologicalReaction direction="left-to-right" evidence="21">
        <dbReference type="Rhea" id="RHEA:44181"/>
    </physiologicalReaction>
</comment>
<keyword evidence="5 22" id="KW-0285">Flavoprotein</keyword>
<dbReference type="InterPro" id="IPR046373">
    <property type="entry name" value="Acyl-CoA_Oxase/DH_mid-dom_sf"/>
</dbReference>
<dbReference type="InterPro" id="IPR013786">
    <property type="entry name" value="AcylCoA_DH/ox_N"/>
</dbReference>
<keyword evidence="8 22" id="KW-0560">Oxidoreductase</keyword>
<keyword evidence="9" id="KW-0443">Lipid metabolism</keyword>
<evidence type="ECO:0000256" key="17">
    <source>
        <dbReference type="ARBA" id="ARBA00048592"/>
    </source>
</evidence>
<evidence type="ECO:0000256" key="20">
    <source>
        <dbReference type="ARBA" id="ARBA00049552"/>
    </source>
</evidence>
<reference evidence="27" key="1">
    <citation type="journal article" date="2017" name="bioRxiv">
        <title>Comparative analysis of the genomes of Stylophora pistillata and Acropora digitifera provides evidence for extensive differences between species of corals.</title>
        <authorList>
            <person name="Voolstra C.R."/>
            <person name="Li Y."/>
            <person name="Liew Y.J."/>
            <person name="Baumgarten S."/>
            <person name="Zoccola D."/>
            <person name="Flot J.-F."/>
            <person name="Tambutte S."/>
            <person name="Allemand D."/>
            <person name="Aranda M."/>
        </authorList>
    </citation>
    <scope>NUCLEOTIDE SEQUENCE [LARGE SCALE GENOMIC DNA]</scope>
</reference>
<dbReference type="GO" id="GO:0005739">
    <property type="term" value="C:mitochondrion"/>
    <property type="evidence" value="ECO:0007669"/>
    <property type="project" value="TreeGrafter"/>
</dbReference>
<evidence type="ECO:0000256" key="1">
    <source>
        <dbReference type="ARBA" id="ARBA00001974"/>
    </source>
</evidence>
<comment type="catalytic activity">
    <reaction evidence="15">
        <text>2-methylbutanoyl-CoA + oxidized [electron-transfer flavoprotein] + H(+) = (2E)-2-methylbut-2-enoyl-CoA + reduced [electron-transfer flavoprotein]</text>
        <dbReference type="Rhea" id="RHEA:43780"/>
        <dbReference type="Rhea" id="RHEA-COMP:10685"/>
        <dbReference type="Rhea" id="RHEA-COMP:10686"/>
        <dbReference type="ChEBI" id="CHEBI:15378"/>
        <dbReference type="ChEBI" id="CHEBI:57336"/>
        <dbReference type="ChEBI" id="CHEBI:57337"/>
        <dbReference type="ChEBI" id="CHEBI:57692"/>
        <dbReference type="ChEBI" id="CHEBI:58307"/>
        <dbReference type="EC" id="1.3.8.5"/>
    </reaction>
    <physiologicalReaction direction="left-to-right" evidence="15">
        <dbReference type="Rhea" id="RHEA:43781"/>
    </physiologicalReaction>
</comment>
<evidence type="ECO:0000313" key="26">
    <source>
        <dbReference type="EMBL" id="PFX24217.1"/>
    </source>
</evidence>
<comment type="pathway">
    <text evidence="10">Amino-acid degradation; L-isoleucine degradation.</text>
</comment>
<evidence type="ECO:0000256" key="12">
    <source>
        <dbReference type="ARBA" id="ARBA00039850"/>
    </source>
</evidence>
<dbReference type="EC" id="1.3.8.5" evidence="11"/>
<comment type="caution">
    <text evidence="26">The sequence shown here is derived from an EMBL/GenBank/DDBJ whole genome shotgun (WGS) entry which is preliminary data.</text>
</comment>
<keyword evidence="6 22" id="KW-0274">FAD</keyword>
<sequence>MSQEAEKQLDSSKYRTESDCQRFRSPCLDAHHEAFILRSTWTVGNLYASNLNLGQSYIKQVKDLERQRKVWLLRKEKEQETMLRRWDALIKQTKHSYHSNSSSEVKDSNVEHKWQSQSARIFRQRAATVAKSSQVRGLESIAVFDKNYRSSSQPEGSAFVVTRAVKGNSDRFEFQGNEELPRIRSKSLNARTVDCAFASNSHPDRPPLRRSMTSFHSGVKSPRYFTAESDSDLEANNSLLPKCTAAPHLEENISKSFVSGPLTMLSEEEEMMKETVARFAMEKIQPLVSEMDQNSEMDLSVIRSMFEQGRQRFECSAVSGTQPTALQASKKMADELGAFLGVLELGKQICEDVRHSQTWLTSRETDSHYNSKADQTDELMGIEVDADFGGTNSSFFVSCLVIEELAKIDPAVAVMCDVQNTLIVTLFRKYGTPQQRAEYLPKLAENMVGSFCLSEVGSGSDAFALDTKAEKLGDIYVINGSKLWITNAEHAGVFLVFANVAPEKGYKGITTFVVPKETEGLSLGKKEDKLGIRASSTCPVHFDNVKVPASAVLGQVGHGYKYAIECLNEGRIGIGAQAVNHQAAHMLTQIEAARLLVYNAARRKEAGLPFLREAAMSKYFAGEVATLTTSKCIELMGGVGYSKQYPVEKFYRDCKIGHVQIINQVVSFLTCIMIIPVQVCSTQREPVSVPNLASN</sequence>
<comment type="catalytic activity">
    <reaction evidence="19">
        <text>hexanoyl-CoA + oxidized [electron-transfer flavoprotein] + H(+) = (2E)-hexenoyl-CoA + reduced [electron-transfer flavoprotein]</text>
        <dbReference type="Rhea" id="RHEA:43464"/>
        <dbReference type="Rhea" id="RHEA-COMP:10685"/>
        <dbReference type="Rhea" id="RHEA-COMP:10686"/>
        <dbReference type="ChEBI" id="CHEBI:15378"/>
        <dbReference type="ChEBI" id="CHEBI:57692"/>
        <dbReference type="ChEBI" id="CHEBI:58307"/>
        <dbReference type="ChEBI" id="CHEBI:62077"/>
        <dbReference type="ChEBI" id="CHEBI:62620"/>
    </reaction>
    <physiologicalReaction direction="left-to-right" evidence="19">
        <dbReference type="Rhea" id="RHEA:43465"/>
    </physiologicalReaction>
</comment>
<evidence type="ECO:0000256" key="3">
    <source>
        <dbReference type="ARBA" id="ARBA00009347"/>
    </source>
</evidence>
<dbReference type="PANTHER" id="PTHR43884:SF1">
    <property type="entry name" value="SHORT_BRANCHED CHAIN SPECIFIC ACYL-COA DEHYDROGENASE, MITOCHONDRIAL"/>
    <property type="match status" value="1"/>
</dbReference>
<feature type="domain" description="Acyl-CoA dehydrogenase/oxidase C-terminal" evidence="23">
    <location>
        <begin position="570"/>
        <end position="656"/>
    </location>
</feature>
<dbReference type="Gene3D" id="2.40.110.10">
    <property type="entry name" value="Butyryl-CoA Dehydrogenase, subunit A, domain 2"/>
    <property type="match status" value="1"/>
</dbReference>
<dbReference type="Pfam" id="PF02771">
    <property type="entry name" value="Acyl-CoA_dh_N"/>
    <property type="match status" value="2"/>
</dbReference>
<evidence type="ECO:0000256" key="15">
    <source>
        <dbReference type="ARBA" id="ARBA00048235"/>
    </source>
</evidence>
<evidence type="ECO:0000256" key="14">
    <source>
        <dbReference type="ARBA" id="ARBA00042821"/>
    </source>
</evidence>
<protein>
    <recommendedName>
        <fullName evidence="12">Short/branched chain specific acyl-CoA dehydrogenase, mitochondrial</fullName>
        <ecNumber evidence="11">1.3.8.5</ecNumber>
    </recommendedName>
    <alternativeName>
        <fullName evidence="14">2-methyl branched chain acyl-CoA dehydrogenase</fullName>
    </alternativeName>
    <alternativeName>
        <fullName evidence="13">2-methylbutyryl-coenzyme A dehydrogenase</fullName>
    </alternativeName>
</protein>
<evidence type="ECO:0000256" key="13">
    <source>
        <dbReference type="ARBA" id="ARBA00041537"/>
    </source>
</evidence>
<evidence type="ECO:0000313" key="27">
    <source>
        <dbReference type="Proteomes" id="UP000225706"/>
    </source>
</evidence>
<dbReference type="PROSITE" id="PS00072">
    <property type="entry name" value="ACYL_COA_DH_1"/>
    <property type="match status" value="1"/>
</dbReference>
<comment type="catalytic activity">
    <reaction evidence="16">
        <text>valproyl-CoA + oxidized [electron-transfer flavoprotein] + H(+) = (2E)-2-propylpent-2-enoyl-CoA + reduced [electron-transfer flavoprotein]</text>
        <dbReference type="Rhea" id="RHEA:65344"/>
        <dbReference type="Rhea" id="RHEA-COMP:10685"/>
        <dbReference type="Rhea" id="RHEA-COMP:10686"/>
        <dbReference type="ChEBI" id="CHEBI:15378"/>
        <dbReference type="ChEBI" id="CHEBI:57692"/>
        <dbReference type="ChEBI" id="CHEBI:58307"/>
        <dbReference type="ChEBI" id="CHEBI:156457"/>
        <dbReference type="ChEBI" id="CHEBI:156458"/>
    </reaction>
    <physiologicalReaction direction="left-to-right" evidence="16">
        <dbReference type="Rhea" id="RHEA:65345"/>
    </physiologicalReaction>
</comment>
<evidence type="ECO:0000259" key="23">
    <source>
        <dbReference type="Pfam" id="PF00441"/>
    </source>
</evidence>
<evidence type="ECO:0000256" key="2">
    <source>
        <dbReference type="ARBA" id="ARBA00005198"/>
    </source>
</evidence>
<name>A0A2B4S6K5_STYPI</name>